<evidence type="ECO:0000313" key="2">
    <source>
        <dbReference type="EMBL" id="KAF4669678.1"/>
    </source>
</evidence>
<reference evidence="2 3" key="1">
    <citation type="submission" date="2020-04" db="EMBL/GenBank/DDBJ databases">
        <title>Perkinsus olseni comparative genomics.</title>
        <authorList>
            <person name="Bogema D.R."/>
        </authorList>
    </citation>
    <scope>NUCLEOTIDE SEQUENCE [LARGE SCALE GENOMIC DNA]</scope>
    <source>
        <strain evidence="2">ATCC PRA-31</strain>
    </source>
</reference>
<name>A0A7J6MDK2_PEROL</name>
<comment type="caution">
    <text evidence="2">The sequence shown here is derived from an EMBL/GenBank/DDBJ whole genome shotgun (WGS) entry which is preliminary data.</text>
</comment>
<sequence length="373" mass="42225">MNLTRIWLIAAQALTCVISQPQSDSLPSPIDARYVAPRSGILILYVDVVYDVCEGYLMNFGFGKANQPIFTDGPYRLRRNAHNYTIDFEAGGGNVSVWYENVIRFFPEAEGFIQEGEMTNIGYDSSLDEIYMNIAGELYEMYRNDSKPDSDVPKRDPGISSLVAGKYALPSPQNMVMHFDVSYDESDGYSVTFRFGVINQPLLTDGPYKLRHCANDVYPIDFEAVAGGDVKHWYENTVRIWPEADGRFQRGDLMDLVYTKDNNDIIFVKLLGVWHELFTSGFDLIPGVFEAIVPGPPSTNITFEVHDHGPVFLQVRQVCPDMNVQATDLGQVIFEESTQNSVHLELGGPRVAHMVSRNYTPMQFWYDHREPVI</sequence>
<proteinExistence type="predicted"/>
<dbReference type="AlphaFoldDB" id="A0A7J6MDK2"/>
<dbReference type="EMBL" id="JABANN010000135">
    <property type="protein sequence ID" value="KAF4669678.1"/>
    <property type="molecule type" value="Genomic_DNA"/>
</dbReference>
<gene>
    <name evidence="2" type="ORF">FOL46_001257</name>
</gene>
<feature type="chain" id="PRO_5029569091" description="Protein arginine methyltransferase 10" evidence="1">
    <location>
        <begin position="20"/>
        <end position="373"/>
    </location>
</feature>
<evidence type="ECO:0008006" key="4">
    <source>
        <dbReference type="Google" id="ProtNLM"/>
    </source>
</evidence>
<organism evidence="2 3">
    <name type="scientific">Perkinsus olseni</name>
    <name type="common">Perkinsus atlanticus</name>
    <dbReference type="NCBI Taxonomy" id="32597"/>
    <lineage>
        <taxon>Eukaryota</taxon>
        <taxon>Sar</taxon>
        <taxon>Alveolata</taxon>
        <taxon>Perkinsozoa</taxon>
        <taxon>Perkinsea</taxon>
        <taxon>Perkinsida</taxon>
        <taxon>Perkinsidae</taxon>
        <taxon>Perkinsus</taxon>
    </lineage>
</organism>
<accession>A0A7J6MDK2</accession>
<dbReference type="Proteomes" id="UP000572268">
    <property type="component" value="Unassembled WGS sequence"/>
</dbReference>
<evidence type="ECO:0000256" key="1">
    <source>
        <dbReference type="SAM" id="SignalP"/>
    </source>
</evidence>
<protein>
    <recommendedName>
        <fullName evidence="4">Protein arginine methyltransferase 10</fullName>
    </recommendedName>
</protein>
<evidence type="ECO:0000313" key="3">
    <source>
        <dbReference type="Proteomes" id="UP000572268"/>
    </source>
</evidence>
<feature type="signal peptide" evidence="1">
    <location>
        <begin position="1"/>
        <end position="19"/>
    </location>
</feature>
<keyword evidence="1" id="KW-0732">Signal</keyword>